<gene>
    <name evidence="3" type="ORF">ONT05_15920</name>
</gene>
<keyword evidence="3" id="KW-0695">RNA-directed DNA polymerase</keyword>
<dbReference type="RefSeq" id="WP_264980861.1">
    <property type="nucleotide sequence ID" value="NZ_JAPDUS010000076.1"/>
</dbReference>
<dbReference type="PROSITE" id="PS50878">
    <property type="entry name" value="RT_POL"/>
    <property type="match status" value="1"/>
</dbReference>
<comment type="caution">
    <text evidence="3">The sequence shown here is derived from an EMBL/GenBank/DDBJ whole genome shotgun (WGS) entry which is preliminary data.</text>
</comment>
<dbReference type="InterPro" id="IPR043502">
    <property type="entry name" value="DNA/RNA_pol_sf"/>
</dbReference>
<dbReference type="Pfam" id="PF00078">
    <property type="entry name" value="RVT_1"/>
    <property type="match status" value="1"/>
</dbReference>
<evidence type="ECO:0000259" key="2">
    <source>
        <dbReference type="PROSITE" id="PS50878"/>
    </source>
</evidence>
<evidence type="ECO:0000313" key="4">
    <source>
        <dbReference type="Proteomes" id="UP001209074"/>
    </source>
</evidence>
<dbReference type="CDD" id="cd01651">
    <property type="entry name" value="RT_G2_intron"/>
    <property type="match status" value="1"/>
</dbReference>
<dbReference type="PANTHER" id="PTHR34047">
    <property type="entry name" value="NUCLEAR INTRON MATURASE 1, MITOCHONDRIAL-RELATED"/>
    <property type="match status" value="1"/>
</dbReference>
<organism evidence="3 4">
    <name type="scientific">Segatella copri</name>
    <dbReference type="NCBI Taxonomy" id="165179"/>
    <lineage>
        <taxon>Bacteria</taxon>
        <taxon>Pseudomonadati</taxon>
        <taxon>Bacteroidota</taxon>
        <taxon>Bacteroidia</taxon>
        <taxon>Bacteroidales</taxon>
        <taxon>Prevotellaceae</taxon>
        <taxon>Segatella</taxon>
    </lineage>
</organism>
<dbReference type="EMBL" id="JAPDUS010000076">
    <property type="protein sequence ID" value="MCW4095004.1"/>
    <property type="molecule type" value="Genomic_DNA"/>
</dbReference>
<evidence type="ECO:0000313" key="3">
    <source>
        <dbReference type="EMBL" id="MCW4095004.1"/>
    </source>
</evidence>
<reference evidence="3" key="1">
    <citation type="submission" date="2022-11" db="EMBL/GenBank/DDBJ databases">
        <title>Genomic repertoires linked with pathogenic potency of arthritogenic Prevotella copri isolated from the gut of rheumatoid arthritis patients.</title>
        <authorList>
            <person name="Nii T."/>
            <person name="Maeda Y."/>
            <person name="Motooka D."/>
            <person name="Naito M."/>
            <person name="Matsumoto Y."/>
            <person name="Ogawa T."/>
            <person name="Oguro-Igashira E."/>
            <person name="Kishikawa T."/>
            <person name="Yamashita M."/>
            <person name="Koizumi S."/>
            <person name="Kurakawa T."/>
            <person name="Okumura R."/>
            <person name="Kayama H."/>
            <person name="Murakami M."/>
            <person name="Sakaguchi T."/>
            <person name="Das B."/>
            <person name="Nakamura S."/>
            <person name="Okada Y."/>
            <person name="Kumanogoh A."/>
            <person name="Takeda K."/>
        </authorList>
    </citation>
    <scope>NUCLEOTIDE SEQUENCE</scope>
    <source>
        <strain evidence="3">N016-13</strain>
    </source>
</reference>
<proteinExistence type="inferred from homology"/>
<feature type="domain" description="Reverse transcriptase" evidence="2">
    <location>
        <begin position="93"/>
        <end position="231"/>
    </location>
</feature>
<dbReference type="Proteomes" id="UP001209074">
    <property type="component" value="Unassembled WGS sequence"/>
</dbReference>
<dbReference type="SUPFAM" id="SSF56672">
    <property type="entry name" value="DNA/RNA polymerases"/>
    <property type="match status" value="1"/>
</dbReference>
<dbReference type="PANTHER" id="PTHR34047:SF8">
    <property type="entry name" value="PROTEIN YKFC"/>
    <property type="match status" value="1"/>
</dbReference>
<protein>
    <submittedName>
        <fullName evidence="3">Reverse transcriptase domain-containing protein</fullName>
    </submittedName>
</protein>
<dbReference type="InterPro" id="IPR000477">
    <property type="entry name" value="RT_dom"/>
</dbReference>
<dbReference type="GO" id="GO:0003964">
    <property type="term" value="F:RNA-directed DNA polymerase activity"/>
    <property type="evidence" value="ECO:0007669"/>
    <property type="project" value="UniProtKB-KW"/>
</dbReference>
<accession>A0AAW5U7P0</accession>
<keyword evidence="3" id="KW-0548">Nucleotidyltransferase</keyword>
<sequence>MKVRTQKTLAEVNGCPQRARTESEWYGVAQTFMWMCEDNIVEVPFDKEHLLERILSPDTLNQAYKAVVLNKGCGGIDKMSCEELLPWLLANKDSLIRSLQDGSYRPNPVRRVEIPKDNGKKRLLGIPTVVDRLVQQAINQTLTPIYERQFSSRSYGFRPRRGCHDALRGAQKIIDNGYIYVVDLDLERFFDTVSHSKLIEILSRTIKDGRVVSLIHKYLRSGVINKGLFEA</sequence>
<dbReference type="AlphaFoldDB" id="A0AAW5U7P0"/>
<keyword evidence="3" id="KW-0808">Transferase</keyword>
<name>A0AAW5U7P0_9BACT</name>
<comment type="similarity">
    <text evidence="1">Belongs to the bacterial reverse transcriptase family.</text>
</comment>
<dbReference type="InterPro" id="IPR051083">
    <property type="entry name" value="GrpII_Intron_Splice-Mob/Def"/>
</dbReference>
<evidence type="ECO:0000256" key="1">
    <source>
        <dbReference type="ARBA" id="ARBA00034120"/>
    </source>
</evidence>
<feature type="non-terminal residue" evidence="3">
    <location>
        <position position="231"/>
    </location>
</feature>